<gene>
    <name evidence="3" type="ordered locus">rrnAC2731</name>
</gene>
<protein>
    <recommendedName>
        <fullName evidence="5">Zinc ribbon domain-containing protein</fullName>
    </recommendedName>
</protein>
<dbReference type="AlphaFoldDB" id="Q5UZ07"/>
<keyword evidence="2" id="KW-1133">Transmembrane helix</keyword>
<name>Q5UZ07_HALMA</name>
<evidence type="ECO:0000256" key="1">
    <source>
        <dbReference type="SAM" id="MobiDB-lite"/>
    </source>
</evidence>
<feature type="transmembrane region" description="Helical" evidence="2">
    <location>
        <begin position="22"/>
        <end position="44"/>
    </location>
</feature>
<dbReference type="HOGENOM" id="CLU_179749_0_0_2"/>
<organism evidence="3 4">
    <name type="scientific">Haloarcula marismortui (strain ATCC 43049 / DSM 3752 / JCM 8966 / VKM B-1809)</name>
    <name type="common">Halobacterium marismortui</name>
    <dbReference type="NCBI Taxonomy" id="272569"/>
    <lineage>
        <taxon>Archaea</taxon>
        <taxon>Methanobacteriati</taxon>
        <taxon>Methanobacteriota</taxon>
        <taxon>Stenosarchaea group</taxon>
        <taxon>Halobacteria</taxon>
        <taxon>Halobacteriales</taxon>
        <taxon>Haloarculaceae</taxon>
        <taxon>Haloarcula</taxon>
    </lineage>
</organism>
<dbReference type="eggNOG" id="arCOG04741">
    <property type="taxonomic scope" value="Archaea"/>
</dbReference>
<dbReference type="KEGG" id="hma:rrnAC2731"/>
<reference evidence="3 4" key="1">
    <citation type="journal article" date="2004" name="Genome Res.">
        <title>Genome sequence of Haloarcula marismortui: a halophilic archaeon from the Dead Sea.</title>
        <authorList>
            <person name="Baliga N.S."/>
            <person name="Bonneau R."/>
            <person name="Facciotti M.T."/>
            <person name="Pan M."/>
            <person name="Glusman G."/>
            <person name="Deutsch E.W."/>
            <person name="Shannon P."/>
            <person name="Chiu Y."/>
            <person name="Weng R.S."/>
            <person name="Gan R.R."/>
            <person name="Hung P."/>
            <person name="Date S.V."/>
            <person name="Marcotte E."/>
            <person name="Hood L."/>
            <person name="Ng W.V."/>
        </authorList>
    </citation>
    <scope>NUCLEOTIDE SEQUENCE [LARGE SCALE GENOMIC DNA]</scope>
    <source>
        <strain evidence="4">ATCC 43049 / DSM 3752 / JCM 8966 / VKM B-1809</strain>
    </source>
</reference>
<keyword evidence="2" id="KW-0812">Transmembrane</keyword>
<dbReference type="Proteomes" id="UP000001169">
    <property type="component" value="Chromosome I"/>
</dbReference>
<dbReference type="PATRIC" id="fig|272569.17.peg.3311"/>
<evidence type="ECO:0000313" key="4">
    <source>
        <dbReference type="Proteomes" id="UP000001169"/>
    </source>
</evidence>
<evidence type="ECO:0000256" key="2">
    <source>
        <dbReference type="SAM" id="Phobius"/>
    </source>
</evidence>
<accession>Q5UZ07</accession>
<evidence type="ECO:0008006" key="5">
    <source>
        <dbReference type="Google" id="ProtNLM"/>
    </source>
</evidence>
<sequence>MRRRILYVPAHCYRMPPGQVELALRVIAGLFVIVAPTLLFLGLWRGLEAMRDDELIQQAHQRAEMRDQPSAGPDWSTDTLLADESSPLSETKMSVVTCSTCGTPNVQDASYCQSCLTELDESV</sequence>
<dbReference type="PaxDb" id="272569-rrnAC2731"/>
<dbReference type="EnsemblBacteria" id="AAV47496">
    <property type="protein sequence ID" value="AAV47496"/>
    <property type="gene ID" value="rrnAC2731"/>
</dbReference>
<proteinExistence type="predicted"/>
<keyword evidence="4" id="KW-1185">Reference proteome</keyword>
<keyword evidence="2" id="KW-0472">Membrane</keyword>
<feature type="region of interest" description="Disordered" evidence="1">
    <location>
        <begin position="60"/>
        <end position="81"/>
    </location>
</feature>
<dbReference type="EMBL" id="AY596297">
    <property type="protein sequence ID" value="AAV47496.1"/>
    <property type="molecule type" value="Genomic_DNA"/>
</dbReference>
<evidence type="ECO:0000313" key="3">
    <source>
        <dbReference type="EMBL" id="AAV47496.1"/>
    </source>
</evidence>